<accession>A0A9N9R9K8</accession>
<feature type="compositionally biased region" description="Basic and acidic residues" evidence="1">
    <location>
        <begin position="11"/>
        <end position="25"/>
    </location>
</feature>
<proteinExistence type="predicted"/>
<reference evidence="2" key="2">
    <citation type="submission" date="2022-10" db="EMBL/GenBank/DDBJ databases">
        <authorList>
            <consortium name="ENA_rothamsted_submissions"/>
            <consortium name="culmorum"/>
            <person name="King R."/>
        </authorList>
    </citation>
    <scope>NUCLEOTIDE SEQUENCE</scope>
</reference>
<gene>
    <name evidence="2" type="ORF">DIATSA_LOCUS10525</name>
</gene>
<organism evidence="2 3">
    <name type="scientific">Diatraea saccharalis</name>
    <name type="common">sugarcane borer</name>
    <dbReference type="NCBI Taxonomy" id="40085"/>
    <lineage>
        <taxon>Eukaryota</taxon>
        <taxon>Metazoa</taxon>
        <taxon>Ecdysozoa</taxon>
        <taxon>Arthropoda</taxon>
        <taxon>Hexapoda</taxon>
        <taxon>Insecta</taxon>
        <taxon>Pterygota</taxon>
        <taxon>Neoptera</taxon>
        <taxon>Endopterygota</taxon>
        <taxon>Lepidoptera</taxon>
        <taxon>Glossata</taxon>
        <taxon>Ditrysia</taxon>
        <taxon>Pyraloidea</taxon>
        <taxon>Crambidae</taxon>
        <taxon>Crambinae</taxon>
        <taxon>Diatraea</taxon>
    </lineage>
</organism>
<dbReference type="EMBL" id="OU893336">
    <property type="protein sequence ID" value="CAG9793051.1"/>
    <property type="molecule type" value="Genomic_DNA"/>
</dbReference>
<feature type="compositionally biased region" description="Basic and acidic residues" evidence="1">
    <location>
        <begin position="62"/>
        <end position="71"/>
    </location>
</feature>
<dbReference type="OrthoDB" id="8193306at2759"/>
<keyword evidence="3" id="KW-1185">Reference proteome</keyword>
<evidence type="ECO:0000256" key="1">
    <source>
        <dbReference type="SAM" id="MobiDB-lite"/>
    </source>
</evidence>
<feature type="region of interest" description="Disordered" evidence="1">
    <location>
        <begin position="62"/>
        <end position="86"/>
    </location>
</feature>
<dbReference type="AlphaFoldDB" id="A0A9N9R9K8"/>
<dbReference type="Proteomes" id="UP001153714">
    <property type="component" value="Chromosome 5"/>
</dbReference>
<reference evidence="2" key="1">
    <citation type="submission" date="2021-12" db="EMBL/GenBank/DDBJ databases">
        <authorList>
            <person name="King R."/>
        </authorList>
    </citation>
    <scope>NUCLEOTIDE SEQUENCE</scope>
</reference>
<protein>
    <submittedName>
        <fullName evidence="2">Uncharacterized protein</fullName>
    </submittedName>
</protein>
<feature type="region of interest" description="Disordered" evidence="1">
    <location>
        <begin position="1"/>
        <end position="25"/>
    </location>
</feature>
<evidence type="ECO:0000313" key="2">
    <source>
        <dbReference type="EMBL" id="CAG9793051.1"/>
    </source>
</evidence>
<evidence type="ECO:0000313" key="3">
    <source>
        <dbReference type="Proteomes" id="UP001153714"/>
    </source>
</evidence>
<sequence length="169" mass="19176">MDSSASGRPTKSFEESSERSKCRKTELVRSAVDDSVIIRAAQSTLRAKGLRNASELLKEITKSPTRAEKYRSAYKSSSEPDKHNKLTPQEALAMFVEADLTRQQYEIVRNTNKSLYPCYDRLLEAKKECYPPEQHIKVTSLYAEKTLDMLVPTKPVSASAEFSDYEDLE</sequence>
<name>A0A9N9R9K8_9NEOP</name>